<accession>A5DTS8</accession>
<dbReference type="Proteomes" id="UP000001996">
    <property type="component" value="Unassembled WGS sequence"/>
</dbReference>
<dbReference type="InParanoid" id="A5DTS8"/>
<dbReference type="EMBL" id="CH981524">
    <property type="protein sequence ID" value="EDK42586.1"/>
    <property type="molecule type" value="Genomic_DNA"/>
</dbReference>
<evidence type="ECO:0000313" key="2">
    <source>
        <dbReference type="Proteomes" id="UP000001996"/>
    </source>
</evidence>
<dbReference type="KEGG" id="lel:PVL30_000733"/>
<gene>
    <name evidence="1" type="ORF">LELG_00764</name>
</gene>
<keyword evidence="2" id="KW-1185">Reference proteome</keyword>
<evidence type="ECO:0000313" key="1">
    <source>
        <dbReference type="EMBL" id="EDK42586.1"/>
    </source>
</evidence>
<protein>
    <submittedName>
        <fullName evidence="1">Uncharacterized protein</fullName>
    </submittedName>
</protein>
<reference evidence="1 2" key="1">
    <citation type="journal article" date="2009" name="Nature">
        <title>Evolution of pathogenicity and sexual reproduction in eight Candida genomes.</title>
        <authorList>
            <person name="Butler G."/>
            <person name="Rasmussen M.D."/>
            <person name="Lin M.F."/>
            <person name="Santos M.A."/>
            <person name="Sakthikumar S."/>
            <person name="Munro C.A."/>
            <person name="Rheinbay E."/>
            <person name="Grabherr M."/>
            <person name="Forche A."/>
            <person name="Reedy J.L."/>
            <person name="Agrafioti I."/>
            <person name="Arnaud M.B."/>
            <person name="Bates S."/>
            <person name="Brown A.J."/>
            <person name="Brunke S."/>
            <person name="Costanzo M.C."/>
            <person name="Fitzpatrick D.A."/>
            <person name="de Groot P.W."/>
            <person name="Harris D."/>
            <person name="Hoyer L.L."/>
            <person name="Hube B."/>
            <person name="Klis F.M."/>
            <person name="Kodira C."/>
            <person name="Lennard N."/>
            <person name="Logue M.E."/>
            <person name="Martin R."/>
            <person name="Neiman A.M."/>
            <person name="Nikolaou E."/>
            <person name="Quail M.A."/>
            <person name="Quinn J."/>
            <person name="Santos M.C."/>
            <person name="Schmitzberger F.F."/>
            <person name="Sherlock G."/>
            <person name="Shah P."/>
            <person name="Silverstein K.A."/>
            <person name="Skrzypek M.S."/>
            <person name="Soll D."/>
            <person name="Staggs R."/>
            <person name="Stansfield I."/>
            <person name="Stumpf M.P."/>
            <person name="Sudbery P.E."/>
            <person name="Srikantha T."/>
            <person name="Zeng Q."/>
            <person name="Berman J."/>
            <person name="Berriman M."/>
            <person name="Heitman J."/>
            <person name="Gow N.A."/>
            <person name="Lorenz M.C."/>
            <person name="Birren B.W."/>
            <person name="Kellis M."/>
            <person name="Cuomo C.A."/>
        </authorList>
    </citation>
    <scope>NUCLEOTIDE SEQUENCE [LARGE SCALE GENOMIC DNA]</scope>
    <source>
        <strain evidence="2">ATCC 11503 / BCRC 21390 / CBS 2605 / JCM 1781 / NBRC 1676 / NRRL YB-4239</strain>
    </source>
</reference>
<organism evidence="1 2">
    <name type="scientific">Lodderomyces elongisporus (strain ATCC 11503 / CBS 2605 / JCM 1781 / NBRC 1676 / NRRL YB-4239)</name>
    <name type="common">Yeast</name>
    <name type="synonym">Saccharomyces elongisporus</name>
    <dbReference type="NCBI Taxonomy" id="379508"/>
    <lineage>
        <taxon>Eukaryota</taxon>
        <taxon>Fungi</taxon>
        <taxon>Dikarya</taxon>
        <taxon>Ascomycota</taxon>
        <taxon>Saccharomycotina</taxon>
        <taxon>Pichiomycetes</taxon>
        <taxon>Debaryomycetaceae</taxon>
        <taxon>Candida/Lodderomyces clade</taxon>
        <taxon>Lodderomyces</taxon>
    </lineage>
</organism>
<dbReference type="HOGENOM" id="CLU_940323_0_0_1"/>
<name>A5DTS8_LODEL</name>
<sequence length="296" mass="34748">MLRNLPLDIIDLIIPGVYSEYAPLNYTSLKWIQSLPLNQRLCCLARNVLQFETAIQPARQMPEDEQPWLWPQHEKGCCKCCGEASKGFKAFIYFGNRDETPADAKAGHLFFEGNELLAYFSNGKCKLEFSHAIALQFWDPYQYDRASMFLVLAPFTQMIPRENFLVLREVNFDRIDMFQVRLFHSSLNKMYSVLLKDMRDRCYSCFNGVHITLLSKTMKNYSKKISKPITITHHCHLVINDLKNIYKKLLQGDQEESYNHLTLQQFQTQWISNSFDLKSTQIFLTLCWGSVQRHRF</sequence>
<dbReference type="AlphaFoldDB" id="A5DTS8"/>
<dbReference type="GeneID" id="5235110"/>
<proteinExistence type="predicted"/>
<dbReference type="VEuPathDB" id="FungiDB:LELG_00764"/>